<keyword evidence="3 6" id="KW-0597">Phosphoprotein</keyword>
<keyword evidence="9" id="KW-0472">Membrane</keyword>
<dbReference type="GO" id="GO:0008984">
    <property type="term" value="F:protein-glutamate methylesterase activity"/>
    <property type="evidence" value="ECO:0007669"/>
    <property type="project" value="UniProtKB-UniRule"/>
</dbReference>
<dbReference type="InterPro" id="IPR035909">
    <property type="entry name" value="CheB_C"/>
</dbReference>
<keyword evidence="4 6" id="KW-0378">Hydrolase</keyword>
<dbReference type="EMBL" id="QRGA01000007">
    <property type="protein sequence ID" value="RDU98225.1"/>
    <property type="molecule type" value="Genomic_DNA"/>
</dbReference>
<dbReference type="SUPFAM" id="SSF52738">
    <property type="entry name" value="Methylesterase CheB, C-terminal domain"/>
    <property type="match status" value="1"/>
</dbReference>
<dbReference type="Gene3D" id="3.40.50.180">
    <property type="entry name" value="Methylesterase CheB, C-terminal domain"/>
    <property type="match status" value="1"/>
</dbReference>
<dbReference type="GO" id="GO:0050568">
    <property type="term" value="F:protein-glutamine glutaminase activity"/>
    <property type="evidence" value="ECO:0007669"/>
    <property type="project" value="UniProtKB-UniRule"/>
</dbReference>
<dbReference type="InterPro" id="IPR001789">
    <property type="entry name" value="Sig_transdc_resp-reg_receiver"/>
</dbReference>
<dbReference type="InterPro" id="IPR000673">
    <property type="entry name" value="Sig_transdc_resp-reg_Me-estase"/>
</dbReference>
<feature type="domain" description="CheB-type methylesterase" evidence="11">
    <location>
        <begin position="169"/>
        <end position="357"/>
    </location>
</feature>
<dbReference type="HAMAP" id="MF_00099">
    <property type="entry name" value="CheB_chemtxs"/>
    <property type="match status" value="1"/>
</dbReference>
<dbReference type="CDD" id="cd17541">
    <property type="entry name" value="REC_CheB-like"/>
    <property type="match status" value="1"/>
</dbReference>
<comment type="catalytic activity">
    <reaction evidence="5 6">
        <text>[protein]-L-glutamate 5-O-methyl ester + H2O = L-glutamyl-[protein] + methanol + H(+)</text>
        <dbReference type="Rhea" id="RHEA:23236"/>
        <dbReference type="Rhea" id="RHEA-COMP:10208"/>
        <dbReference type="Rhea" id="RHEA-COMP:10311"/>
        <dbReference type="ChEBI" id="CHEBI:15377"/>
        <dbReference type="ChEBI" id="CHEBI:15378"/>
        <dbReference type="ChEBI" id="CHEBI:17790"/>
        <dbReference type="ChEBI" id="CHEBI:29973"/>
        <dbReference type="ChEBI" id="CHEBI:82795"/>
        <dbReference type="EC" id="3.1.1.61"/>
    </reaction>
</comment>
<dbReference type="GO" id="GO:0000156">
    <property type="term" value="F:phosphorelay response regulator activity"/>
    <property type="evidence" value="ECO:0007669"/>
    <property type="project" value="InterPro"/>
</dbReference>
<evidence type="ECO:0000256" key="7">
    <source>
        <dbReference type="PROSITE-ProRule" id="PRU00050"/>
    </source>
</evidence>
<evidence type="ECO:0000313" key="12">
    <source>
        <dbReference type="EMBL" id="RDU98225.1"/>
    </source>
</evidence>
<reference evidence="12 13" key="1">
    <citation type="submission" date="2018-08" db="EMBL/GenBank/DDBJ databases">
        <title>Paraburkholderia sp. DHOM06 isolated from forest soil.</title>
        <authorList>
            <person name="Gao Z.-H."/>
            <person name="Qiu L.-H."/>
        </authorList>
    </citation>
    <scope>NUCLEOTIDE SEQUENCE [LARGE SCALE GENOMIC DNA]</scope>
    <source>
        <strain evidence="12 13">DHOM06</strain>
    </source>
</reference>
<evidence type="ECO:0000313" key="13">
    <source>
        <dbReference type="Proteomes" id="UP000256838"/>
    </source>
</evidence>
<evidence type="ECO:0000256" key="6">
    <source>
        <dbReference type="HAMAP-Rule" id="MF_00099"/>
    </source>
</evidence>
<accession>A0A3D8K047</accession>
<dbReference type="EC" id="3.5.1.44" evidence="6"/>
<dbReference type="NCBIfam" id="NF001965">
    <property type="entry name" value="PRK00742.1"/>
    <property type="match status" value="1"/>
</dbReference>
<feature type="domain" description="Response regulatory" evidence="10">
    <location>
        <begin position="5"/>
        <end position="122"/>
    </location>
</feature>
<keyword evidence="2 6" id="KW-0145">Chemotaxis</keyword>
<evidence type="ECO:0000256" key="4">
    <source>
        <dbReference type="ARBA" id="ARBA00022801"/>
    </source>
</evidence>
<evidence type="ECO:0000256" key="3">
    <source>
        <dbReference type="ARBA" id="ARBA00022553"/>
    </source>
</evidence>
<feature type="active site" evidence="6 7">
    <location>
        <position position="303"/>
    </location>
</feature>
<evidence type="ECO:0000256" key="1">
    <source>
        <dbReference type="ARBA" id="ARBA00022490"/>
    </source>
</evidence>
<dbReference type="GO" id="GO:0006935">
    <property type="term" value="P:chemotaxis"/>
    <property type="evidence" value="ECO:0007669"/>
    <property type="project" value="UniProtKB-UniRule"/>
</dbReference>
<dbReference type="Proteomes" id="UP000256838">
    <property type="component" value="Unassembled WGS sequence"/>
</dbReference>
<organism evidence="12 13">
    <name type="scientific">Trinickia dinghuensis</name>
    <dbReference type="NCBI Taxonomy" id="2291023"/>
    <lineage>
        <taxon>Bacteria</taxon>
        <taxon>Pseudomonadati</taxon>
        <taxon>Pseudomonadota</taxon>
        <taxon>Betaproteobacteria</taxon>
        <taxon>Burkholderiales</taxon>
        <taxon>Burkholderiaceae</taxon>
        <taxon>Trinickia</taxon>
    </lineage>
</organism>
<dbReference type="PANTHER" id="PTHR42872">
    <property type="entry name" value="PROTEIN-GLUTAMATE METHYLESTERASE/PROTEIN-GLUTAMINE GLUTAMINASE"/>
    <property type="match status" value="1"/>
</dbReference>
<feature type="transmembrane region" description="Helical" evidence="9">
    <location>
        <begin position="20"/>
        <end position="40"/>
    </location>
</feature>
<comment type="catalytic activity">
    <reaction evidence="6">
        <text>L-glutaminyl-[protein] + H2O = L-glutamyl-[protein] + NH4(+)</text>
        <dbReference type="Rhea" id="RHEA:16441"/>
        <dbReference type="Rhea" id="RHEA-COMP:10207"/>
        <dbReference type="Rhea" id="RHEA-COMP:10208"/>
        <dbReference type="ChEBI" id="CHEBI:15377"/>
        <dbReference type="ChEBI" id="CHEBI:28938"/>
        <dbReference type="ChEBI" id="CHEBI:29973"/>
        <dbReference type="ChEBI" id="CHEBI:30011"/>
        <dbReference type="EC" id="3.5.1.44"/>
    </reaction>
</comment>
<dbReference type="GO" id="GO:0005737">
    <property type="term" value="C:cytoplasm"/>
    <property type="evidence" value="ECO:0007669"/>
    <property type="project" value="UniProtKB-SubCell"/>
</dbReference>
<comment type="PTM">
    <text evidence="6">Phosphorylated by CheA. Phosphorylation of the N-terminal regulatory domain activates the methylesterase activity.</text>
</comment>
<comment type="similarity">
    <text evidence="6">Belongs to the CheB family.</text>
</comment>
<protein>
    <recommendedName>
        <fullName evidence="6">Protein-glutamate methylesterase/protein-glutamine glutaminase</fullName>
        <ecNumber evidence="6">3.1.1.61</ecNumber>
        <ecNumber evidence="6">3.5.1.44</ecNumber>
    </recommendedName>
</protein>
<evidence type="ECO:0000256" key="2">
    <source>
        <dbReference type="ARBA" id="ARBA00022500"/>
    </source>
</evidence>
<dbReference type="CDD" id="cd16432">
    <property type="entry name" value="CheB_Rec"/>
    <property type="match status" value="1"/>
</dbReference>
<dbReference type="PANTHER" id="PTHR42872:SF6">
    <property type="entry name" value="PROTEIN-GLUTAMATE METHYLESTERASE_PROTEIN-GLUTAMINE GLUTAMINASE"/>
    <property type="match status" value="1"/>
</dbReference>
<dbReference type="RefSeq" id="WP_115533986.1">
    <property type="nucleotide sequence ID" value="NZ_QRGA01000007.1"/>
</dbReference>
<feature type="modified residue" description="4-aspartylphosphate" evidence="6 8">
    <location>
        <position position="56"/>
    </location>
</feature>
<evidence type="ECO:0000259" key="10">
    <source>
        <dbReference type="PROSITE" id="PS50110"/>
    </source>
</evidence>
<comment type="caution">
    <text evidence="12">The sequence shown here is derived from an EMBL/GenBank/DDBJ whole genome shotgun (WGS) entry which is preliminary data.</text>
</comment>
<proteinExistence type="inferred from homology"/>
<dbReference type="SMART" id="SM00448">
    <property type="entry name" value="REC"/>
    <property type="match status" value="1"/>
</dbReference>
<dbReference type="PROSITE" id="PS50110">
    <property type="entry name" value="RESPONSE_REGULATORY"/>
    <property type="match status" value="1"/>
</dbReference>
<dbReference type="Gene3D" id="3.40.50.2300">
    <property type="match status" value="1"/>
</dbReference>
<keyword evidence="9" id="KW-0812">Transmembrane</keyword>
<dbReference type="OrthoDB" id="9793421at2"/>
<comment type="domain">
    <text evidence="6">Contains a C-terminal catalytic domain, and an N-terminal region which modulates catalytic activity.</text>
</comment>
<dbReference type="Pfam" id="PF01339">
    <property type="entry name" value="CheB_methylest"/>
    <property type="match status" value="1"/>
</dbReference>
<comment type="subcellular location">
    <subcellularLocation>
        <location evidence="6">Cytoplasm</location>
    </subcellularLocation>
</comment>
<dbReference type="PIRSF" id="PIRSF000876">
    <property type="entry name" value="RR_chemtxs_CheB"/>
    <property type="match status" value="1"/>
</dbReference>
<dbReference type="EC" id="3.1.1.61" evidence="6"/>
<evidence type="ECO:0000256" key="9">
    <source>
        <dbReference type="SAM" id="Phobius"/>
    </source>
</evidence>
<evidence type="ECO:0000256" key="8">
    <source>
        <dbReference type="PROSITE-ProRule" id="PRU00169"/>
    </source>
</evidence>
<keyword evidence="13" id="KW-1185">Reference proteome</keyword>
<dbReference type="NCBIfam" id="NF009206">
    <property type="entry name" value="PRK12555.1"/>
    <property type="match status" value="1"/>
</dbReference>
<feature type="active site" evidence="6 7">
    <location>
        <position position="207"/>
    </location>
</feature>
<sequence>MKPVNVLIVDDSAVVRQVVAGLLAATPGIAVMAAVADPLLAIERMRRQWPDVIVLDVEMPRMDGITFLRKVMQERPTPVVICSTLTESGAKTTLDAMAAGAVAIVTKPKLGIKQFLQDAADDLVATVKSAARANVKRIAVRAAAPAAAMQPKLNADVMLSPGGAPAPMARTTERVVALGTSTGGTQALEEVLTALPRVSPGIVVVQHMPEKFTAAFAARLDSICAVTVKEAERNDRVLPGQVLIAPGGRHMVMRRNGAFYYVDIVDGPLVNRHRPSVDVLFRSVAKAAGANALGVIMTGMGDDGAAGLLEMRTAGAQTAAQDEQSCVVFGMPKEAIRRGGAARTIPLGMIAQEIVRL</sequence>
<dbReference type="InterPro" id="IPR008248">
    <property type="entry name" value="CheB-like"/>
</dbReference>
<dbReference type="InterPro" id="IPR011006">
    <property type="entry name" value="CheY-like_superfamily"/>
</dbReference>
<keyword evidence="1 6" id="KW-0963">Cytoplasm</keyword>
<dbReference type="AlphaFoldDB" id="A0A3D8K047"/>
<keyword evidence="9" id="KW-1133">Transmembrane helix</keyword>
<dbReference type="SUPFAM" id="SSF52172">
    <property type="entry name" value="CheY-like"/>
    <property type="match status" value="1"/>
</dbReference>
<comment type="function">
    <text evidence="6">Involved in chemotaxis. Part of a chemotaxis signal transduction system that modulates chemotaxis in response to various stimuli. Catalyzes the demethylation of specific methylglutamate residues introduced into the chemoreceptors (methyl-accepting chemotaxis proteins or MCP) by CheR. Also mediates the irreversible deamidation of specific glutamine residues to glutamic acid.</text>
</comment>
<gene>
    <name evidence="6" type="primary">cheB</name>
    <name evidence="12" type="ORF">DWV00_12930</name>
</gene>
<evidence type="ECO:0000259" key="11">
    <source>
        <dbReference type="PROSITE" id="PS50122"/>
    </source>
</evidence>
<feature type="active site" evidence="6 7">
    <location>
        <position position="181"/>
    </location>
</feature>
<dbReference type="PROSITE" id="PS50122">
    <property type="entry name" value="CHEB"/>
    <property type="match status" value="1"/>
</dbReference>
<name>A0A3D8K047_9BURK</name>
<evidence type="ECO:0000256" key="5">
    <source>
        <dbReference type="ARBA" id="ARBA00048267"/>
    </source>
</evidence>
<dbReference type="Pfam" id="PF00072">
    <property type="entry name" value="Response_reg"/>
    <property type="match status" value="1"/>
</dbReference>